<dbReference type="Gene3D" id="3.40.250.10">
    <property type="entry name" value="Rhodanese-like domain"/>
    <property type="match status" value="2"/>
</dbReference>
<keyword evidence="2" id="KW-0732">Signal</keyword>
<proteinExistence type="predicted"/>
<dbReference type="Proteomes" id="UP001063350">
    <property type="component" value="Chromosome"/>
</dbReference>
<dbReference type="SMART" id="SM00450">
    <property type="entry name" value="RHOD"/>
    <property type="match status" value="2"/>
</dbReference>
<evidence type="ECO:0000313" key="5">
    <source>
        <dbReference type="Proteomes" id="UP001063350"/>
    </source>
</evidence>
<feature type="domain" description="Rhodanese" evidence="3">
    <location>
        <begin position="191"/>
        <end position="304"/>
    </location>
</feature>
<evidence type="ECO:0000256" key="2">
    <source>
        <dbReference type="SAM" id="SignalP"/>
    </source>
</evidence>
<dbReference type="InterPro" id="IPR051126">
    <property type="entry name" value="Thiosulfate_sulfurtransferase"/>
</dbReference>
<dbReference type="CDD" id="cd01449">
    <property type="entry name" value="TST_Repeat_2"/>
    <property type="match status" value="1"/>
</dbReference>
<accession>A0A915TYU5</accession>
<dbReference type="SUPFAM" id="SSF52821">
    <property type="entry name" value="Rhodanese/Cell cycle control phosphatase"/>
    <property type="match status" value="2"/>
</dbReference>
<protein>
    <submittedName>
        <fullName evidence="4">Sulfurtransferase</fullName>
    </submittedName>
</protein>
<feature type="chain" id="PRO_5037680278" evidence="2">
    <location>
        <begin position="27"/>
        <end position="334"/>
    </location>
</feature>
<sequence length="334" mass="36796">MKRNINMLRTAVLAAVACLTAGLVQAATGAVAPLVSTQWVADNLSTIRDTGQARIRLIEVSAKGYDKGHIPGAVHMKWGRDTFDPTTDHMVLGLDQIERLMSRLAAPPSTHIVIYGGDGKPHFPARVYWTLKYWNYNKVSIMDGGKKKWLAEKREMTSVVPAIVPQGVTVAYPPNTSIRAQYSPDVISALATGKSIILDSRPERFYDGREYALNKWIRNGHITGAQNVPALAAMAEDNTYMKKEELQELYEEIPADKPVITYCDTGVLGAHAWFVMHELLGYTNVRLYDGSMREYANRFDTPMVPGTVYGKVPPGPIALVGRNCPPPETVAATP</sequence>
<name>A0A915TYU5_9BACT</name>
<organism evidence="4 5">
    <name type="scientific">Desulfolithobacter dissulfuricans</name>
    <dbReference type="NCBI Taxonomy" id="2795293"/>
    <lineage>
        <taxon>Bacteria</taxon>
        <taxon>Pseudomonadati</taxon>
        <taxon>Thermodesulfobacteriota</taxon>
        <taxon>Desulfobulbia</taxon>
        <taxon>Desulfobulbales</taxon>
        <taxon>Desulfobulbaceae</taxon>
        <taxon>Desulfolithobacter</taxon>
    </lineage>
</organism>
<gene>
    <name evidence="4" type="primary">sseA1</name>
    <name evidence="4" type="ORF">GF1_06740</name>
</gene>
<dbReference type="KEGG" id="ddu:GF1_06740"/>
<dbReference type="RefSeq" id="WP_267928199.1">
    <property type="nucleotide sequence ID" value="NZ_AP024233.1"/>
</dbReference>
<keyword evidence="1" id="KW-0677">Repeat</keyword>
<reference evidence="4" key="1">
    <citation type="submission" date="2020-12" db="EMBL/GenBank/DDBJ databases">
        <title>Desulfobium dissulfuricans gen. nov., sp. nov., a novel mesophilic, sulfate-reducing bacterium isolated from a deep-sea hydrothermal vent.</title>
        <authorList>
            <person name="Hashimoto Y."/>
            <person name="Tame A."/>
            <person name="Sawayama S."/>
            <person name="Miyazaki J."/>
            <person name="Takai K."/>
            <person name="Nakagawa S."/>
        </authorList>
    </citation>
    <scope>NUCLEOTIDE SEQUENCE</scope>
    <source>
        <strain evidence="4">GF1</strain>
    </source>
</reference>
<dbReference type="InterPro" id="IPR036873">
    <property type="entry name" value="Rhodanese-like_dom_sf"/>
</dbReference>
<dbReference type="CDD" id="cd01448">
    <property type="entry name" value="TST_Repeat_1"/>
    <property type="match status" value="1"/>
</dbReference>
<dbReference type="PROSITE" id="PS50206">
    <property type="entry name" value="RHODANESE_3"/>
    <property type="match status" value="2"/>
</dbReference>
<evidence type="ECO:0000256" key="1">
    <source>
        <dbReference type="ARBA" id="ARBA00022737"/>
    </source>
</evidence>
<dbReference type="PANTHER" id="PTHR43855:SF1">
    <property type="entry name" value="THIOSULFATE SULFURTRANSFERASE"/>
    <property type="match status" value="1"/>
</dbReference>
<evidence type="ECO:0000313" key="4">
    <source>
        <dbReference type="EMBL" id="BCO08298.1"/>
    </source>
</evidence>
<keyword evidence="5" id="KW-1185">Reference proteome</keyword>
<feature type="domain" description="Rhodanese" evidence="3">
    <location>
        <begin position="51"/>
        <end position="158"/>
    </location>
</feature>
<dbReference type="Pfam" id="PF00581">
    <property type="entry name" value="Rhodanese"/>
    <property type="match status" value="2"/>
</dbReference>
<dbReference type="PANTHER" id="PTHR43855">
    <property type="entry name" value="THIOSULFATE SULFURTRANSFERASE"/>
    <property type="match status" value="1"/>
</dbReference>
<feature type="signal peptide" evidence="2">
    <location>
        <begin position="1"/>
        <end position="26"/>
    </location>
</feature>
<dbReference type="InterPro" id="IPR001763">
    <property type="entry name" value="Rhodanese-like_dom"/>
</dbReference>
<dbReference type="EMBL" id="AP024233">
    <property type="protein sequence ID" value="BCO08298.1"/>
    <property type="molecule type" value="Genomic_DNA"/>
</dbReference>
<dbReference type="AlphaFoldDB" id="A0A915TYU5"/>
<evidence type="ECO:0000259" key="3">
    <source>
        <dbReference type="PROSITE" id="PS50206"/>
    </source>
</evidence>